<dbReference type="InterPro" id="IPR047871">
    <property type="entry name" value="K_chnl_Slo-like"/>
</dbReference>
<keyword evidence="6" id="KW-0630">Potassium</keyword>
<dbReference type="GO" id="GO:0005267">
    <property type="term" value="F:potassium channel activity"/>
    <property type="evidence" value="ECO:0007669"/>
    <property type="project" value="UniProtKB-KW"/>
</dbReference>
<reference evidence="16" key="1">
    <citation type="submission" date="2019-03" db="EMBL/GenBank/DDBJ databases">
        <title>Long read genome sequence of the mycoparasitic Pythium oligandrum ATCC 38472 isolated from sugarbeet rhizosphere.</title>
        <authorList>
            <person name="Gaulin E."/>
        </authorList>
    </citation>
    <scope>NUCLEOTIDE SEQUENCE</scope>
    <source>
        <strain evidence="16">ATCC 38472_TT</strain>
    </source>
</reference>
<dbReference type="InterPro" id="IPR003148">
    <property type="entry name" value="RCK_N"/>
</dbReference>
<feature type="transmembrane region" description="Helical" evidence="12">
    <location>
        <begin position="287"/>
        <end position="304"/>
    </location>
</feature>
<feature type="transmembrane region" description="Helical" evidence="12">
    <location>
        <begin position="110"/>
        <end position="128"/>
    </location>
</feature>
<keyword evidence="5" id="KW-0631">Potassium channel</keyword>
<dbReference type="OrthoDB" id="69720at2759"/>
<evidence type="ECO:0000256" key="8">
    <source>
        <dbReference type="ARBA" id="ARBA00023065"/>
    </source>
</evidence>
<proteinExistence type="predicted"/>
<evidence type="ECO:0000256" key="2">
    <source>
        <dbReference type="ARBA" id="ARBA00022448"/>
    </source>
</evidence>
<keyword evidence="2" id="KW-0813">Transport</keyword>
<dbReference type="SUPFAM" id="SSF81324">
    <property type="entry name" value="Voltage-gated potassium channels"/>
    <property type="match status" value="1"/>
</dbReference>
<evidence type="ECO:0000259" key="14">
    <source>
        <dbReference type="Pfam" id="PF03493"/>
    </source>
</evidence>
<protein>
    <submittedName>
        <fullName evidence="16">Uncharacterized protein</fullName>
    </submittedName>
</protein>
<dbReference type="Pfam" id="PF22614">
    <property type="entry name" value="Slo-like_RCK"/>
    <property type="match status" value="1"/>
</dbReference>
<evidence type="ECO:0000313" key="17">
    <source>
        <dbReference type="Proteomes" id="UP000794436"/>
    </source>
</evidence>
<evidence type="ECO:0000256" key="7">
    <source>
        <dbReference type="ARBA" id="ARBA00022989"/>
    </source>
</evidence>
<keyword evidence="8" id="KW-0406">Ion transport</keyword>
<dbReference type="Gene3D" id="1.20.120.350">
    <property type="entry name" value="Voltage-gated potassium channels. Chain C"/>
    <property type="match status" value="1"/>
</dbReference>
<dbReference type="Pfam" id="PF00520">
    <property type="entry name" value="Ion_trans"/>
    <property type="match status" value="1"/>
</dbReference>
<feature type="domain" description="RCK N-terminal" evidence="15">
    <location>
        <begin position="332"/>
        <end position="446"/>
    </location>
</feature>
<feature type="transmembrane region" description="Helical" evidence="12">
    <location>
        <begin position="224"/>
        <end position="249"/>
    </location>
</feature>
<dbReference type="EMBL" id="SPLM01000036">
    <property type="protein sequence ID" value="TMW66393.1"/>
    <property type="molecule type" value="Genomic_DNA"/>
</dbReference>
<evidence type="ECO:0000256" key="5">
    <source>
        <dbReference type="ARBA" id="ARBA00022826"/>
    </source>
</evidence>
<feature type="domain" description="Calcium-activated potassium channel BK alpha subunit" evidence="14">
    <location>
        <begin position="480"/>
        <end position="566"/>
    </location>
</feature>
<evidence type="ECO:0000256" key="9">
    <source>
        <dbReference type="ARBA" id="ARBA00023136"/>
    </source>
</evidence>
<comment type="subcellular location">
    <subcellularLocation>
        <location evidence="1">Membrane</location>
        <topology evidence="1">Multi-pass membrane protein</topology>
    </subcellularLocation>
</comment>
<evidence type="ECO:0000259" key="13">
    <source>
        <dbReference type="Pfam" id="PF00520"/>
    </source>
</evidence>
<dbReference type="PANTHER" id="PTHR10027">
    <property type="entry name" value="CALCIUM-ACTIVATED POTASSIUM CHANNEL ALPHA CHAIN"/>
    <property type="match status" value="1"/>
</dbReference>
<dbReference type="InterPro" id="IPR027359">
    <property type="entry name" value="Volt_channel_dom_sf"/>
</dbReference>
<evidence type="ECO:0000259" key="15">
    <source>
        <dbReference type="Pfam" id="PF22614"/>
    </source>
</evidence>
<gene>
    <name evidence="16" type="ORF">Poli38472_004158</name>
</gene>
<dbReference type="Gene3D" id="1.10.287.70">
    <property type="match status" value="1"/>
</dbReference>
<organism evidence="16 17">
    <name type="scientific">Pythium oligandrum</name>
    <name type="common">Mycoparasitic fungus</name>
    <dbReference type="NCBI Taxonomy" id="41045"/>
    <lineage>
        <taxon>Eukaryota</taxon>
        <taxon>Sar</taxon>
        <taxon>Stramenopiles</taxon>
        <taxon>Oomycota</taxon>
        <taxon>Peronosporomycetes</taxon>
        <taxon>Pythiales</taxon>
        <taxon>Pythiaceae</taxon>
        <taxon>Pythium</taxon>
    </lineage>
</organism>
<evidence type="ECO:0000256" key="4">
    <source>
        <dbReference type="ARBA" id="ARBA00022692"/>
    </source>
</evidence>
<feature type="region of interest" description="Disordered" evidence="11">
    <location>
        <begin position="910"/>
        <end position="938"/>
    </location>
</feature>
<evidence type="ECO:0000256" key="6">
    <source>
        <dbReference type="ARBA" id="ARBA00022958"/>
    </source>
</evidence>
<feature type="region of interest" description="Disordered" evidence="11">
    <location>
        <begin position="1085"/>
        <end position="1113"/>
    </location>
</feature>
<dbReference type="Pfam" id="PF03493">
    <property type="entry name" value="BK_channel_a"/>
    <property type="match status" value="1"/>
</dbReference>
<dbReference type="Proteomes" id="UP000794436">
    <property type="component" value="Unassembled WGS sequence"/>
</dbReference>
<keyword evidence="3" id="KW-0633">Potassium transport</keyword>
<evidence type="ECO:0000256" key="11">
    <source>
        <dbReference type="SAM" id="MobiDB-lite"/>
    </source>
</evidence>
<evidence type="ECO:0000256" key="3">
    <source>
        <dbReference type="ARBA" id="ARBA00022538"/>
    </source>
</evidence>
<feature type="transmembrane region" description="Helical" evidence="12">
    <location>
        <begin position="261"/>
        <end position="280"/>
    </location>
</feature>
<feature type="domain" description="Ion transport" evidence="13">
    <location>
        <begin position="125"/>
        <end position="303"/>
    </location>
</feature>
<keyword evidence="10" id="KW-0407">Ion channel</keyword>
<evidence type="ECO:0000256" key="12">
    <source>
        <dbReference type="SAM" id="Phobius"/>
    </source>
</evidence>
<evidence type="ECO:0000256" key="1">
    <source>
        <dbReference type="ARBA" id="ARBA00004141"/>
    </source>
</evidence>
<accession>A0A8K1CNZ7</accession>
<keyword evidence="9 12" id="KW-0472">Membrane</keyword>
<dbReference type="GO" id="GO:0016020">
    <property type="term" value="C:membrane"/>
    <property type="evidence" value="ECO:0007669"/>
    <property type="project" value="UniProtKB-SubCell"/>
</dbReference>
<comment type="caution">
    <text evidence="16">The sequence shown here is derived from an EMBL/GenBank/DDBJ whole genome shotgun (WGS) entry which is preliminary data.</text>
</comment>
<dbReference type="PANTHER" id="PTHR10027:SF10">
    <property type="entry name" value="SLOWPOKE 2, ISOFORM D"/>
    <property type="match status" value="1"/>
</dbReference>
<sequence length="1184" mass="132924">MMNDASFVAMTSPMGRRAHSLIELSSNVERLETASQVDRALCMDSSVSENERMTGDGHRVQFNGVARKSDRSSHVSRSDMGRSLAHVYEPTLQERAQHFLEGPSGLYLELVNFAFSVLIFALYIAELYHPNLGGLVTKRAIELTLTSFFILDLGLHLFVAPRPLQYLFSIYGMIDVITIIPSFFIFFVTRTKSQAFFVLRVLRIFRSLRVLRLKRFIKFKRHGFNYELSVFLLSSIAVILCAAGLYHAMEEPHYLNDNGAFRFHEALYFILVTISTIGYGDISPQTSLGQVFVMLLIIAVFTIVPQKAAKLNDLAKLNHAYDGDYTRRDSRSGHVIVSGYELRMDSILDFLDEFYHCSRGNIHLDVVFMCEAPPSPEVTRLLATDRNAIRTRYLRGSLSNAIDQQRARLGESTAVFFLANKLFRSYSAQQDAAMLLHTLSVRNFADSSGKCLDIYLQLRSHDPELEMTSQLLGGNTTNTSELRTMILARATTCPGASTLILNLLQSVSTAEYMKSYQGSKLWIEEYVDGMSFQLFPIIFTKKFQYEKYDDVVRNIYERYNALLITIRPRRSGRSSGEEEMEDPELRIAPFQTTIRVGDVGIVLAKTASDVLHIATSYGYWSEEMGCRVTTSQLVRPVRVSSDSLIKRPTNSFWSSDSWSIPVMDAYSTSIRRSVAMATNPSPMARSPRTSLGKTDEIISATTPPSIVMMPIIEAVRTKQIDLVQKILEKDHFIFDGKHLEGHFVVCAGRLRETLSIVAFIKHFCALEQRVRPGVVAALASIHVGSVPRYNSDPTCVLLVENLPKAEKLAQVLKRIEEKGEDISSLMQNVLFLEGNAAKVCDLGNAGIQSARRVLLMPSQAEAARFKFNPTSPDPSSATRHVTTPRYESLADFGVINSLLVAEVVRDELSSQSSGRFSPRRRQSSRQHLNGENSESALDFYRRQEEQGIPLESIKLRMLERFPDMDPRAFDDGDDMIGDALQLYDQSHSQPDDGGIMDANRDRDGADDLDGLNMIAMLHHASSARFCRPQDPAVCHDEFPYLSPSFASGNVFLSSVLDRVICQAFYNPYITDVVRALAVGHDPTTTFPTIDETRPEQSQNPGAARKPSGGSSQNTSRRLFQVVVHESYVGSTFFNAFQDFLSINMLVIGLLRYPSPVLENFRPYVYTCPAPETTLHSNDRFFVLG</sequence>
<dbReference type="InterPro" id="IPR003929">
    <property type="entry name" value="K_chnl_BK_asu"/>
</dbReference>
<evidence type="ECO:0000313" key="16">
    <source>
        <dbReference type="EMBL" id="TMW66393.1"/>
    </source>
</evidence>
<keyword evidence="7 12" id="KW-1133">Transmembrane helix</keyword>
<name>A0A8K1CNZ7_PYTOL</name>
<keyword evidence="4 12" id="KW-0812">Transmembrane</keyword>
<evidence type="ECO:0000256" key="10">
    <source>
        <dbReference type="ARBA" id="ARBA00023303"/>
    </source>
</evidence>
<feature type="transmembrane region" description="Helical" evidence="12">
    <location>
        <begin position="166"/>
        <end position="188"/>
    </location>
</feature>
<dbReference type="AlphaFoldDB" id="A0A8K1CNZ7"/>
<dbReference type="InterPro" id="IPR005821">
    <property type="entry name" value="Ion_trans_dom"/>
</dbReference>
<keyword evidence="17" id="KW-1185">Reference proteome</keyword>